<dbReference type="PANTHER" id="PTHR45790">
    <property type="entry name" value="SIROHEME SYNTHASE-RELATED"/>
    <property type="match status" value="1"/>
</dbReference>
<dbReference type="CDD" id="cd06578">
    <property type="entry name" value="HemD"/>
    <property type="match status" value="1"/>
</dbReference>
<evidence type="ECO:0000256" key="8">
    <source>
        <dbReference type="ARBA" id="ARBA00025705"/>
    </source>
</evidence>
<organism evidence="11 12">
    <name type="scientific">Thermosulfuriphilus ammonigenes</name>
    <dbReference type="NCBI Taxonomy" id="1936021"/>
    <lineage>
        <taxon>Bacteria</taxon>
        <taxon>Pseudomonadati</taxon>
        <taxon>Thermodesulfobacteriota</taxon>
        <taxon>Thermodesulfobacteria</taxon>
        <taxon>Thermodesulfobacteriales</taxon>
        <taxon>Thermodesulfobacteriaceae</taxon>
        <taxon>Thermosulfuriphilus</taxon>
    </lineage>
</organism>
<dbReference type="PANTHER" id="PTHR45790:SF3">
    <property type="entry name" value="S-ADENOSYL-L-METHIONINE-DEPENDENT UROPORPHYRINOGEN III METHYLTRANSFERASE, CHLOROPLASTIC"/>
    <property type="match status" value="1"/>
</dbReference>
<dbReference type="CDD" id="cd11642">
    <property type="entry name" value="SUMT"/>
    <property type="match status" value="1"/>
</dbReference>
<dbReference type="PROSITE" id="PS00839">
    <property type="entry name" value="SUMT_1"/>
    <property type="match status" value="1"/>
</dbReference>
<dbReference type="InterPro" id="IPR014776">
    <property type="entry name" value="4pyrrole_Mease_sub2"/>
</dbReference>
<dbReference type="PROSITE" id="PS00840">
    <property type="entry name" value="SUMT_2"/>
    <property type="match status" value="1"/>
</dbReference>
<dbReference type="NCBIfam" id="TIGR01469">
    <property type="entry name" value="cobA_cysG_Cterm"/>
    <property type="match status" value="1"/>
</dbReference>
<dbReference type="InterPro" id="IPR003043">
    <property type="entry name" value="Uropor_MeTrfase_CS"/>
</dbReference>
<dbReference type="GO" id="GO:0004852">
    <property type="term" value="F:uroporphyrinogen-III synthase activity"/>
    <property type="evidence" value="ECO:0007669"/>
    <property type="project" value="InterPro"/>
</dbReference>
<evidence type="ECO:0000256" key="7">
    <source>
        <dbReference type="ARBA" id="ARBA00023244"/>
    </source>
</evidence>
<reference evidence="11 12" key="1">
    <citation type="submission" date="2020-02" db="EMBL/GenBank/DDBJ databases">
        <title>Genome analysis of Thermosulfuriphilus ammonigenes ST65T, an anaerobic thermophilic chemolithoautotrophic bacterium isolated from a deep-sea hydrothermal vent.</title>
        <authorList>
            <person name="Slobodkina G."/>
            <person name="Allioux M."/>
            <person name="Merkel A."/>
            <person name="Alain K."/>
            <person name="Jebbar M."/>
            <person name="Slobodkin A."/>
        </authorList>
    </citation>
    <scope>NUCLEOTIDE SEQUENCE [LARGE SCALE GENOMIC DNA]</scope>
    <source>
        <strain evidence="11 12">ST65</strain>
    </source>
</reference>
<evidence type="ECO:0000256" key="10">
    <source>
        <dbReference type="RuleBase" id="RU003960"/>
    </source>
</evidence>
<keyword evidence="5 10" id="KW-0808">Transferase</keyword>
<dbReference type="SUPFAM" id="SSF69618">
    <property type="entry name" value="HemD-like"/>
    <property type="match status" value="1"/>
</dbReference>
<dbReference type="Pfam" id="PF02602">
    <property type="entry name" value="HEM4"/>
    <property type="match status" value="1"/>
</dbReference>
<dbReference type="InterPro" id="IPR003754">
    <property type="entry name" value="4pyrrol_synth_uPrphyn_synth"/>
</dbReference>
<evidence type="ECO:0000256" key="4">
    <source>
        <dbReference type="ARBA" id="ARBA00022603"/>
    </source>
</evidence>
<dbReference type="FunFam" id="3.40.1010.10:FF:000001">
    <property type="entry name" value="Siroheme synthase"/>
    <property type="match status" value="1"/>
</dbReference>
<dbReference type="GO" id="GO:0032259">
    <property type="term" value="P:methylation"/>
    <property type="evidence" value="ECO:0007669"/>
    <property type="project" value="UniProtKB-KW"/>
</dbReference>
<gene>
    <name evidence="11" type="primary">cobA</name>
    <name evidence="11" type="ORF">G4V39_06370</name>
</gene>
<dbReference type="GO" id="GO:0004851">
    <property type="term" value="F:uroporphyrin-III C-methyltransferase activity"/>
    <property type="evidence" value="ECO:0007669"/>
    <property type="project" value="UniProtKB-EC"/>
</dbReference>
<dbReference type="KEGG" id="tav:G4V39_06370"/>
<keyword evidence="6" id="KW-0949">S-adenosyl-L-methionine</keyword>
<evidence type="ECO:0000256" key="2">
    <source>
        <dbReference type="ARBA" id="ARBA00012162"/>
    </source>
</evidence>
<comment type="pathway">
    <text evidence="9">Cofactor biosynthesis; adenosylcobalamin biosynthesis; precorrin-2 from uroporphyrinogen III: step 1/1.</text>
</comment>
<keyword evidence="7" id="KW-0627">Porphyrin biosynthesis</keyword>
<name>A0A6G7PWL7_9BACT</name>
<evidence type="ECO:0000256" key="6">
    <source>
        <dbReference type="ARBA" id="ARBA00022691"/>
    </source>
</evidence>
<dbReference type="InterPro" id="IPR006366">
    <property type="entry name" value="CobA/CysG_C"/>
</dbReference>
<comment type="pathway">
    <text evidence="8">Porphyrin-containing compound metabolism; siroheme biosynthesis; precorrin-2 from uroporphyrinogen III: step 1/1.</text>
</comment>
<dbReference type="NCBIfam" id="NF004790">
    <property type="entry name" value="PRK06136.1"/>
    <property type="match status" value="1"/>
</dbReference>
<evidence type="ECO:0000313" key="11">
    <source>
        <dbReference type="EMBL" id="QIJ71911.1"/>
    </source>
</evidence>
<dbReference type="FunFam" id="3.30.950.10:FF:000001">
    <property type="entry name" value="Siroheme synthase"/>
    <property type="match status" value="1"/>
</dbReference>
<proteinExistence type="inferred from homology"/>
<dbReference type="RefSeq" id="WP_166032129.1">
    <property type="nucleotide sequence ID" value="NZ_CP048877.1"/>
</dbReference>
<evidence type="ECO:0000256" key="1">
    <source>
        <dbReference type="ARBA" id="ARBA00005879"/>
    </source>
</evidence>
<sequence length="505" mass="54347">MARGKVYLVGAGPGDPGLITVKAIEAIREADCIVYDYLANEAFLVHARPEAEIIYVGKKGGDHTLSQEEINRLLVEKARQGKVVCRLKGGDPFVFGRGGEEAEEIVAAGIPFEVVPGVTAAVAVPAYAGIPLTHRELTSAVAFVTGHEDPTKERSAIDWAALARVGTLVFFMGVKNLPHIARSLISAGKSPQTPVAVIRWGTLPRQKTVVGHLENIAEEVRRAGLKAPAIIVVGEVVSLRDKLAWFENRPLFGLRVLVTRTREQASDLSARLYALGAEPVEFPTIKTVAPDDYGPLDEAISALESFSWVIFTSANGVHFFFKRLFALGHDVRQLKGVRLAAIGEKTAEALKGYGLVADLVPKQYRAEGLIEALGKETLSGARILIPRALEAREILPVKLREQGAEVVVAPAYKTVRPSGGAERLRRILEEGLDVVTFTSSSTVRNFVAMVGGPEAASNLLSGVKVASIGPITSQTARELGLKVDIEPQTYTIAALVEAIRGYFSR</sequence>
<dbReference type="GO" id="GO:0009236">
    <property type="term" value="P:cobalamin biosynthetic process"/>
    <property type="evidence" value="ECO:0007669"/>
    <property type="project" value="UniProtKB-KW"/>
</dbReference>
<dbReference type="SUPFAM" id="SSF53790">
    <property type="entry name" value="Tetrapyrrole methylase"/>
    <property type="match status" value="1"/>
</dbReference>
<dbReference type="Pfam" id="PF00590">
    <property type="entry name" value="TP_methylase"/>
    <property type="match status" value="1"/>
</dbReference>
<keyword evidence="4 10" id="KW-0489">Methyltransferase</keyword>
<dbReference type="Gene3D" id="3.40.50.10090">
    <property type="match status" value="2"/>
</dbReference>
<evidence type="ECO:0000256" key="3">
    <source>
        <dbReference type="ARBA" id="ARBA00022573"/>
    </source>
</evidence>
<dbReference type="InterPro" id="IPR050161">
    <property type="entry name" value="Siro_Cobalamin_biosynth"/>
</dbReference>
<dbReference type="EMBL" id="CP048877">
    <property type="protein sequence ID" value="QIJ71911.1"/>
    <property type="molecule type" value="Genomic_DNA"/>
</dbReference>
<dbReference type="GO" id="GO:0019354">
    <property type="term" value="P:siroheme biosynthetic process"/>
    <property type="evidence" value="ECO:0007669"/>
    <property type="project" value="InterPro"/>
</dbReference>
<comment type="similarity">
    <text evidence="1 10">Belongs to the precorrin methyltransferase family.</text>
</comment>
<keyword evidence="12" id="KW-1185">Reference proteome</keyword>
<dbReference type="AlphaFoldDB" id="A0A6G7PWL7"/>
<dbReference type="FunFam" id="3.40.50.10090:FF:000001">
    <property type="entry name" value="Bifunctional uroporphyrinogen-III C-methyltransferase/uroporphyrinogen-III synthase"/>
    <property type="match status" value="1"/>
</dbReference>
<accession>A0A6G7PWL7</accession>
<dbReference type="InterPro" id="IPR000878">
    <property type="entry name" value="4pyrrol_Mease"/>
</dbReference>
<dbReference type="EC" id="2.1.1.107" evidence="2"/>
<dbReference type="InterPro" id="IPR036108">
    <property type="entry name" value="4pyrrol_syn_uPrphyn_synt_sf"/>
</dbReference>
<dbReference type="InterPro" id="IPR035996">
    <property type="entry name" value="4pyrrol_Methylase_sf"/>
</dbReference>
<dbReference type="InterPro" id="IPR014777">
    <property type="entry name" value="4pyrrole_Mease_sub1"/>
</dbReference>
<keyword evidence="3" id="KW-0169">Cobalamin biosynthesis</keyword>
<protein>
    <recommendedName>
        <fullName evidence="2">uroporphyrinogen-III C-methyltransferase</fullName>
        <ecNumber evidence="2">2.1.1.107</ecNumber>
    </recommendedName>
</protein>
<evidence type="ECO:0000256" key="9">
    <source>
        <dbReference type="ARBA" id="ARBA00060548"/>
    </source>
</evidence>
<dbReference type="Gene3D" id="3.30.950.10">
    <property type="entry name" value="Methyltransferase, Cobalt-precorrin-4 Transmethylase, Domain 2"/>
    <property type="match status" value="1"/>
</dbReference>
<evidence type="ECO:0000313" key="12">
    <source>
        <dbReference type="Proteomes" id="UP000502179"/>
    </source>
</evidence>
<dbReference type="Proteomes" id="UP000502179">
    <property type="component" value="Chromosome"/>
</dbReference>
<dbReference type="Gene3D" id="3.40.1010.10">
    <property type="entry name" value="Cobalt-precorrin-4 Transmethylase, Domain 1"/>
    <property type="match status" value="1"/>
</dbReference>
<evidence type="ECO:0000256" key="5">
    <source>
        <dbReference type="ARBA" id="ARBA00022679"/>
    </source>
</evidence>